<comment type="caution">
    <text evidence="1">The sequence shown here is derived from an EMBL/GenBank/DDBJ whole genome shotgun (WGS) entry which is preliminary data.</text>
</comment>
<protein>
    <submittedName>
        <fullName evidence="1">4858_t:CDS:1</fullName>
    </submittedName>
</protein>
<dbReference type="EMBL" id="CAJVPM010000474">
    <property type="protein sequence ID" value="CAG8445222.1"/>
    <property type="molecule type" value="Genomic_DNA"/>
</dbReference>
<proteinExistence type="predicted"/>
<organism evidence="1 2">
    <name type="scientific">Scutellospora calospora</name>
    <dbReference type="NCBI Taxonomy" id="85575"/>
    <lineage>
        <taxon>Eukaryota</taxon>
        <taxon>Fungi</taxon>
        <taxon>Fungi incertae sedis</taxon>
        <taxon>Mucoromycota</taxon>
        <taxon>Glomeromycotina</taxon>
        <taxon>Glomeromycetes</taxon>
        <taxon>Diversisporales</taxon>
        <taxon>Gigasporaceae</taxon>
        <taxon>Scutellospora</taxon>
    </lineage>
</organism>
<name>A0ACA9K0Q5_9GLOM</name>
<evidence type="ECO:0000313" key="1">
    <source>
        <dbReference type="EMBL" id="CAG8445222.1"/>
    </source>
</evidence>
<evidence type="ECO:0000313" key="2">
    <source>
        <dbReference type="Proteomes" id="UP000789860"/>
    </source>
</evidence>
<sequence>MDINFSQSSQEDLIDIENIDDENYDDDPIFNLEQGLYEHALVSTEYENDLWKELNIEDIPILQEISDEKITNISNSRGGHYVCYQCYEKNSGYLHIRMGTGAKTDPGCTAMHLYDIETTLHHFAKLIEMVAYSENEVTKKNLLQILIPCLENFDLDSSSAPSQLPSLFVVNTIFKIRGLNFSKQQFIQKPKKYEEFGKLLALE</sequence>
<gene>
    <name evidence="1" type="ORF">SCALOS_LOCUS885</name>
</gene>
<keyword evidence="2" id="KW-1185">Reference proteome</keyword>
<accession>A0ACA9K0Q5</accession>
<dbReference type="Proteomes" id="UP000789860">
    <property type="component" value="Unassembled WGS sequence"/>
</dbReference>
<reference evidence="1" key="1">
    <citation type="submission" date="2021-06" db="EMBL/GenBank/DDBJ databases">
        <authorList>
            <person name="Kallberg Y."/>
            <person name="Tangrot J."/>
            <person name="Rosling A."/>
        </authorList>
    </citation>
    <scope>NUCLEOTIDE SEQUENCE</scope>
    <source>
        <strain evidence="1">AU212A</strain>
    </source>
</reference>